<proteinExistence type="inferred from homology"/>
<dbReference type="CDD" id="cd11065">
    <property type="entry name" value="CYP64-like"/>
    <property type="match status" value="1"/>
</dbReference>
<dbReference type="Proteomes" id="UP000663843">
    <property type="component" value="Unassembled WGS sequence"/>
</dbReference>
<sequence length="513" mass="57818">MSDARLVTYAALTLSALGLIWHASRRKVVNPPSPVSWPFVGNLLSMTPGPEYLTYKRISEDLKSDIIFLELLGNKIIVLNSMKAASELLEQRSALYSDRICPPVLKDPGLFDWSGSTGMLGYNDVWRHHRRMISKFLGSRESAQFYRIQERQARSLLRNLMDIAPQADPFEEVKEAFLVSMASTMFELIYGYRLQSKHDSFFQGFQKILEHGMDAVMLTNFYVNLFPALARVPDWVPGTGWKRTIRGWRDHKAQAAIAPLEWVKTQVSAGVAQPSLLGSLLEEDVPSGLTLEERDHRLKEMGLALYAGGTESSAGILMSFVAAMVSNPEAQAKAQQELDTVLGPRSLPTILDRERLPYVNNLISEVIRWRPALPTALPHVCLEDDKYQGYDITKGTIVFGNVWSMSRDEAIYSSPEDFDPERFSDGKLPQIPVFGWGRRRCPGASFGETSVFITVASLLATFTFSRAKKQSEDVKLENTSNALFLELKSFEFEFNIRSKAHGELVHKHFEVDQ</sequence>
<comment type="cofactor">
    <cofactor evidence="1 9">
        <name>heme</name>
        <dbReference type="ChEBI" id="CHEBI:30413"/>
    </cofactor>
</comment>
<evidence type="ECO:0000256" key="1">
    <source>
        <dbReference type="ARBA" id="ARBA00001971"/>
    </source>
</evidence>
<comment type="similarity">
    <text evidence="3 10">Belongs to the cytochrome P450 family.</text>
</comment>
<evidence type="ECO:0000256" key="9">
    <source>
        <dbReference type="PIRSR" id="PIRSR602401-1"/>
    </source>
</evidence>
<dbReference type="PROSITE" id="PS00086">
    <property type="entry name" value="CYTOCHROME_P450"/>
    <property type="match status" value="1"/>
</dbReference>
<dbReference type="EMBL" id="CAJMWT010001439">
    <property type="protein sequence ID" value="CAE6401912.1"/>
    <property type="molecule type" value="Genomic_DNA"/>
</dbReference>
<dbReference type="SUPFAM" id="SSF48264">
    <property type="entry name" value="Cytochrome P450"/>
    <property type="match status" value="1"/>
</dbReference>
<evidence type="ECO:0000256" key="10">
    <source>
        <dbReference type="RuleBase" id="RU000461"/>
    </source>
</evidence>
<dbReference type="GO" id="GO:0020037">
    <property type="term" value="F:heme binding"/>
    <property type="evidence" value="ECO:0007669"/>
    <property type="project" value="InterPro"/>
</dbReference>
<protein>
    <recommendedName>
        <fullName evidence="13">O-methylsterigmatocystin oxidoreductase</fullName>
    </recommendedName>
</protein>
<dbReference type="InterPro" id="IPR036396">
    <property type="entry name" value="Cyt_P450_sf"/>
</dbReference>
<keyword evidence="5 9" id="KW-0479">Metal-binding</keyword>
<evidence type="ECO:0000313" key="12">
    <source>
        <dbReference type="Proteomes" id="UP000663843"/>
    </source>
</evidence>
<evidence type="ECO:0000256" key="4">
    <source>
        <dbReference type="ARBA" id="ARBA00022617"/>
    </source>
</evidence>
<evidence type="ECO:0000256" key="7">
    <source>
        <dbReference type="ARBA" id="ARBA00023004"/>
    </source>
</evidence>
<comment type="caution">
    <text evidence="11">The sequence shown here is derived from an EMBL/GenBank/DDBJ whole genome shotgun (WGS) entry which is preliminary data.</text>
</comment>
<dbReference type="InterPro" id="IPR050364">
    <property type="entry name" value="Cytochrome_P450_fung"/>
</dbReference>
<evidence type="ECO:0000256" key="3">
    <source>
        <dbReference type="ARBA" id="ARBA00010617"/>
    </source>
</evidence>
<dbReference type="InterPro" id="IPR001128">
    <property type="entry name" value="Cyt_P450"/>
</dbReference>
<keyword evidence="4 9" id="KW-0349">Heme</keyword>
<evidence type="ECO:0000256" key="6">
    <source>
        <dbReference type="ARBA" id="ARBA00023002"/>
    </source>
</evidence>
<name>A0A8H3A6N4_9AGAM</name>
<evidence type="ECO:0000313" key="11">
    <source>
        <dbReference type="EMBL" id="CAE6401912.1"/>
    </source>
</evidence>
<dbReference type="InterPro" id="IPR002401">
    <property type="entry name" value="Cyt_P450_E_grp-I"/>
</dbReference>
<reference evidence="11" key="1">
    <citation type="submission" date="2021-01" db="EMBL/GenBank/DDBJ databases">
        <authorList>
            <person name="Kaushik A."/>
        </authorList>
    </citation>
    <scope>NUCLEOTIDE SEQUENCE</scope>
    <source>
        <strain evidence="11">AG2-2IIIB</strain>
    </source>
</reference>
<keyword evidence="7 9" id="KW-0408">Iron</keyword>
<organism evidence="11 12">
    <name type="scientific">Rhizoctonia solani</name>
    <dbReference type="NCBI Taxonomy" id="456999"/>
    <lineage>
        <taxon>Eukaryota</taxon>
        <taxon>Fungi</taxon>
        <taxon>Dikarya</taxon>
        <taxon>Basidiomycota</taxon>
        <taxon>Agaricomycotina</taxon>
        <taxon>Agaricomycetes</taxon>
        <taxon>Cantharellales</taxon>
        <taxon>Ceratobasidiaceae</taxon>
        <taxon>Rhizoctonia</taxon>
    </lineage>
</organism>
<comment type="pathway">
    <text evidence="2">Secondary metabolite biosynthesis.</text>
</comment>
<dbReference type="PANTHER" id="PTHR46300:SF7">
    <property type="entry name" value="P450, PUTATIVE (EUROFUNG)-RELATED"/>
    <property type="match status" value="1"/>
</dbReference>
<keyword evidence="8 10" id="KW-0503">Monooxygenase</keyword>
<keyword evidence="6 10" id="KW-0560">Oxidoreductase</keyword>
<dbReference type="GO" id="GO:0004497">
    <property type="term" value="F:monooxygenase activity"/>
    <property type="evidence" value="ECO:0007669"/>
    <property type="project" value="UniProtKB-KW"/>
</dbReference>
<dbReference type="PRINTS" id="PR00463">
    <property type="entry name" value="EP450I"/>
</dbReference>
<dbReference type="InterPro" id="IPR017972">
    <property type="entry name" value="Cyt_P450_CS"/>
</dbReference>
<gene>
    <name evidence="11" type="ORF">RDB_LOCUS36961</name>
</gene>
<feature type="binding site" description="axial binding residue" evidence="9">
    <location>
        <position position="441"/>
    </location>
    <ligand>
        <name>heme</name>
        <dbReference type="ChEBI" id="CHEBI:30413"/>
    </ligand>
    <ligandPart>
        <name>Fe</name>
        <dbReference type="ChEBI" id="CHEBI:18248"/>
    </ligandPart>
</feature>
<accession>A0A8H3A6N4</accession>
<evidence type="ECO:0000256" key="2">
    <source>
        <dbReference type="ARBA" id="ARBA00005179"/>
    </source>
</evidence>
<dbReference type="PANTHER" id="PTHR46300">
    <property type="entry name" value="P450, PUTATIVE (EUROFUNG)-RELATED-RELATED"/>
    <property type="match status" value="1"/>
</dbReference>
<evidence type="ECO:0000256" key="5">
    <source>
        <dbReference type="ARBA" id="ARBA00022723"/>
    </source>
</evidence>
<dbReference type="GO" id="GO:0016705">
    <property type="term" value="F:oxidoreductase activity, acting on paired donors, with incorporation or reduction of molecular oxygen"/>
    <property type="evidence" value="ECO:0007669"/>
    <property type="project" value="InterPro"/>
</dbReference>
<dbReference type="GO" id="GO:0005506">
    <property type="term" value="F:iron ion binding"/>
    <property type="evidence" value="ECO:0007669"/>
    <property type="project" value="InterPro"/>
</dbReference>
<evidence type="ECO:0008006" key="13">
    <source>
        <dbReference type="Google" id="ProtNLM"/>
    </source>
</evidence>
<evidence type="ECO:0000256" key="8">
    <source>
        <dbReference type="ARBA" id="ARBA00023033"/>
    </source>
</evidence>
<dbReference type="Gene3D" id="1.10.630.10">
    <property type="entry name" value="Cytochrome P450"/>
    <property type="match status" value="1"/>
</dbReference>
<dbReference type="AlphaFoldDB" id="A0A8H3A6N4"/>
<dbReference type="Pfam" id="PF00067">
    <property type="entry name" value="p450"/>
    <property type="match status" value="1"/>
</dbReference>